<sequence length="1608" mass="171152">MKHPDTLYTNAGRINLVSLKSTHEVPLEHITGDDSTVGGVKIGAIDENATLGTIYAYEKTKISVDGLPDHQGYNPRGGEIMIKGGMIYFDNTEVLARNYADKQGGSIEFQAQTVMLTNSTNISVDNSGIGQGGGIKICGNNGTLAETVTFLRSDLYASAIDANDDGICGNAGLVDIDTKKLSLLSAYTLDQATFQNDSIPDDIKQKLREIDQTYSTEAKLWAKVREKLNDPYDTYTEYISTSYKGSTIDTSTSGSGTGGIIAIDSIENITIEGKSEIRSNASSTGLAGSIDLNTSVLSISGAIVDGESYGGISSQTTGDGHSGSILIIADYITISQFASIKTNTTNGKGIGGNITLIADKNISLFHGGMIESTSAGQGSTGQISLRAMNGTVRISGKDTEGDASSIRSRCMGACSADSQEISIDAQRIELVHGGFIGSETYALGNGGKVSLNATEKIHFYGTDNSGYASKIYTNSDNNTVNAGRSGDIDLSAPNILLEDGAGVTASTLARGEGGNIQFTAETIRLKGANPHGENIDGVASGIFAQSESKGPQAGSAKTITVNAKKLYIESGAVISTSSLGAGDAGDIILNITEELNISGKRNIPEKKDLLQTQINYQCINELDSNLESGIFSRSLNPEPYAGKAGTITISADYDQTIRPSTPHIILDDYASISTATYGNGNAGNVTIDVEELNINNGASISSESLSTSDYFRDESEFNNKDEMNRINFRIFSVNMTPEEYLRMPGIEYIDIIAEDGDVGRVVVDDGSTKSYKYYIYDQGWVQDQSGLSKTNPDPAKLISTFDFFKSVPVSNNSKSIATCQYIEVNPEISQTNEISYDMTKGDTHNYVYGGTHWQNISQADNISEITDTLGLSTINFITISDYAISTNRTTSVQKHFKENSQWFPLQSGGKAGEITINNTNPNIEGLLSLSVTDDNHDFSRISTSTEGGGDAGTISIQMQNIQMTHGCNISSASNSTGNGGRAGDINLGKNDMPVQLLDIVNNAQVSTSTQGKGNAGNIEISSRKITLRSKGTIASSSNALGQSGNAGTITIYSDDITIIDPETTINTSTSGHGTAGDIHLHVNNLSLDNKASVSSASNSIGAGGAAGIIIIGKSIEENLDLDTKAEKPWLCSPSDRIHLNNESTISTSSAGAGKAGNVILNAKNINIHNDASISSANSSVADIIYEVETIAERDALPEKIGRDTLSEKIGMVVEVKDSDNAGTPKTYICIGDNLWEEKSSLSLNRADTMAELNALSAAKGDIAKVTDAGDGYSKNFIFNGNKWVPIESDKTIQVYVRSSISDFENDGIEPEKGDILVTDTGLFICENKTWQPTQWTSVMDERTVKDFQVSNLSDLDTYQNISIGDRANVNDTKFFIFDEQSKSDPWKEVYKAGDAGKIDIVAEDEVLLSSGGSLNTEAISSGGGQISIQGKKSLYLFSGLITASVQKGFGAGGDITTRSKSVLMNHSGIEANAVEGDGGAIFITTEQYIKSDESYVTATSERGNDGTVKIDAPKVDISKGLVVLPTNFLDATRWVKTPCALRSGESVSRLVLEGRDAVPTSLIDWQPSPPLDLSDIKKSKNKKKSSQLNRPSLLQSQNNMAMKADLPR</sequence>
<protein>
    <submittedName>
        <fullName evidence="2">Uncharacterized protein</fullName>
    </submittedName>
</protein>
<dbReference type="InterPro" id="IPR012334">
    <property type="entry name" value="Pectin_lyas_fold"/>
</dbReference>
<dbReference type="EMBL" id="ATBP01000300">
    <property type="protein sequence ID" value="ETR71240.1"/>
    <property type="molecule type" value="Genomic_DNA"/>
</dbReference>
<dbReference type="Proteomes" id="UP000189670">
    <property type="component" value="Unassembled WGS sequence"/>
</dbReference>
<dbReference type="SUPFAM" id="SSF51126">
    <property type="entry name" value="Pectin lyase-like"/>
    <property type="match status" value="2"/>
</dbReference>
<organism evidence="2 3">
    <name type="scientific">Candidatus Magnetoglobus multicellularis str. Araruama</name>
    <dbReference type="NCBI Taxonomy" id="890399"/>
    <lineage>
        <taxon>Bacteria</taxon>
        <taxon>Pseudomonadati</taxon>
        <taxon>Thermodesulfobacteriota</taxon>
        <taxon>Desulfobacteria</taxon>
        <taxon>Desulfobacterales</taxon>
        <taxon>Desulfobacteraceae</taxon>
        <taxon>Candidatus Magnetoglobus</taxon>
    </lineage>
</organism>
<proteinExistence type="predicted"/>
<evidence type="ECO:0000313" key="3">
    <source>
        <dbReference type="Proteomes" id="UP000189670"/>
    </source>
</evidence>
<gene>
    <name evidence="2" type="ORF">OMM_02638</name>
</gene>
<name>A0A1V1P8V2_9BACT</name>
<dbReference type="InterPro" id="IPR011050">
    <property type="entry name" value="Pectin_lyase_fold/virulence"/>
</dbReference>
<reference evidence="3" key="1">
    <citation type="submission" date="2012-11" db="EMBL/GenBank/DDBJ databases">
        <authorList>
            <person name="Lucero-Rivera Y.E."/>
            <person name="Tovar-Ramirez D."/>
        </authorList>
    </citation>
    <scope>NUCLEOTIDE SEQUENCE [LARGE SCALE GENOMIC DNA]</scope>
    <source>
        <strain evidence="3">Araruama</strain>
    </source>
</reference>
<feature type="compositionally biased region" description="Polar residues" evidence="1">
    <location>
        <begin position="1587"/>
        <end position="1600"/>
    </location>
</feature>
<comment type="caution">
    <text evidence="2">The sequence shown here is derived from an EMBL/GenBank/DDBJ whole genome shotgun (WGS) entry which is preliminary data.</text>
</comment>
<dbReference type="Gene3D" id="2.160.20.10">
    <property type="entry name" value="Single-stranded right-handed beta-helix, Pectin lyase-like"/>
    <property type="match status" value="3"/>
</dbReference>
<evidence type="ECO:0000313" key="2">
    <source>
        <dbReference type="EMBL" id="ETR71240.1"/>
    </source>
</evidence>
<feature type="region of interest" description="Disordered" evidence="1">
    <location>
        <begin position="1569"/>
        <end position="1608"/>
    </location>
</feature>
<accession>A0A1V1P8V2</accession>
<evidence type="ECO:0000256" key="1">
    <source>
        <dbReference type="SAM" id="MobiDB-lite"/>
    </source>
</evidence>